<dbReference type="Proteomes" id="UP000004995">
    <property type="component" value="Unassembled WGS sequence"/>
</dbReference>
<dbReference type="OMA" id="RMREIDS"/>
<dbReference type="EnsemblPlants" id="KQL17437">
    <property type="protein sequence ID" value="KQL17437"/>
    <property type="gene ID" value="SETIT_025067mg"/>
</dbReference>
<accession>K3ZER9</accession>
<dbReference type="InParanoid" id="K3ZER9"/>
<proteinExistence type="predicted"/>
<reference evidence="2" key="1">
    <citation type="journal article" date="2012" name="Nat. Biotechnol.">
        <title>Reference genome sequence of the model plant Setaria.</title>
        <authorList>
            <person name="Bennetzen J.L."/>
            <person name="Schmutz J."/>
            <person name="Wang H."/>
            <person name="Percifield R."/>
            <person name="Hawkins J."/>
            <person name="Pontaroli A.C."/>
            <person name="Estep M."/>
            <person name="Feng L."/>
            <person name="Vaughn J.N."/>
            <person name="Grimwood J."/>
            <person name="Jenkins J."/>
            <person name="Barry K."/>
            <person name="Lindquist E."/>
            <person name="Hellsten U."/>
            <person name="Deshpande S."/>
            <person name="Wang X."/>
            <person name="Wu X."/>
            <person name="Mitros T."/>
            <person name="Triplett J."/>
            <person name="Yang X."/>
            <person name="Ye C.Y."/>
            <person name="Mauro-Herrera M."/>
            <person name="Wang L."/>
            <person name="Li P."/>
            <person name="Sharma M."/>
            <person name="Sharma R."/>
            <person name="Ronald P.C."/>
            <person name="Panaud O."/>
            <person name="Kellogg E.A."/>
            <person name="Brutnell T.P."/>
            <person name="Doust A.N."/>
            <person name="Tuskan G.A."/>
            <person name="Rokhsar D."/>
            <person name="Devos K.M."/>
        </authorList>
    </citation>
    <scope>NUCLEOTIDE SEQUENCE [LARGE SCALE GENOMIC DNA]</scope>
    <source>
        <strain evidence="2">cv. Yugu1</strain>
    </source>
</reference>
<dbReference type="HOGENOM" id="CLU_2675750_0_0_1"/>
<evidence type="ECO:0000313" key="2">
    <source>
        <dbReference type="Proteomes" id="UP000004995"/>
    </source>
</evidence>
<dbReference type="EMBL" id="AGNK02002152">
    <property type="status" value="NOT_ANNOTATED_CDS"/>
    <property type="molecule type" value="Genomic_DNA"/>
</dbReference>
<protein>
    <submittedName>
        <fullName evidence="1">Uncharacterized protein</fullName>
    </submittedName>
</protein>
<sequence length="75" mass="8972">MTEHFGVEKRMVCRSALEEKQTNEKREIDTKKSFQEVRPHVRFSPKFLWTEPFHRNFEGLKGKIPIGFKSYKIST</sequence>
<reference evidence="1" key="2">
    <citation type="submission" date="2018-08" db="UniProtKB">
        <authorList>
            <consortium name="EnsemblPlants"/>
        </authorList>
    </citation>
    <scope>IDENTIFICATION</scope>
    <source>
        <strain evidence="1">Yugu1</strain>
    </source>
</reference>
<dbReference type="Gramene" id="KQL17437">
    <property type="protein sequence ID" value="KQL17437"/>
    <property type="gene ID" value="SETIT_025067mg"/>
</dbReference>
<evidence type="ECO:0000313" key="1">
    <source>
        <dbReference type="EnsemblPlants" id="KQL17437"/>
    </source>
</evidence>
<name>K3ZER9_SETIT</name>
<dbReference type="AlphaFoldDB" id="K3ZER9"/>
<organism evidence="1 2">
    <name type="scientific">Setaria italica</name>
    <name type="common">Foxtail millet</name>
    <name type="synonym">Panicum italicum</name>
    <dbReference type="NCBI Taxonomy" id="4555"/>
    <lineage>
        <taxon>Eukaryota</taxon>
        <taxon>Viridiplantae</taxon>
        <taxon>Streptophyta</taxon>
        <taxon>Embryophyta</taxon>
        <taxon>Tracheophyta</taxon>
        <taxon>Spermatophyta</taxon>
        <taxon>Magnoliopsida</taxon>
        <taxon>Liliopsida</taxon>
        <taxon>Poales</taxon>
        <taxon>Poaceae</taxon>
        <taxon>PACMAD clade</taxon>
        <taxon>Panicoideae</taxon>
        <taxon>Panicodae</taxon>
        <taxon>Paniceae</taxon>
        <taxon>Cenchrinae</taxon>
        <taxon>Setaria</taxon>
    </lineage>
</organism>
<keyword evidence="2" id="KW-1185">Reference proteome</keyword>